<proteinExistence type="predicted"/>
<name>A0A0A0JMI9_9MICO</name>
<dbReference type="STRING" id="1385521.N803_11235"/>
<gene>
    <name evidence="1" type="ORF">N803_11235</name>
</gene>
<dbReference type="GO" id="GO:0003677">
    <property type="term" value="F:DNA binding"/>
    <property type="evidence" value="ECO:0007669"/>
    <property type="project" value="InterPro"/>
</dbReference>
<keyword evidence="2" id="KW-1185">Reference proteome</keyword>
<comment type="caution">
    <text evidence="1">The sequence shown here is derived from an EMBL/GenBank/DDBJ whole genome shotgun (WGS) entry which is preliminary data.</text>
</comment>
<accession>A0A0A0JMI9</accession>
<reference evidence="1 2" key="1">
    <citation type="submission" date="2013-08" db="EMBL/GenBank/DDBJ databases">
        <title>The genome sequence of Knoellia subterranea.</title>
        <authorList>
            <person name="Zhu W."/>
            <person name="Wang G."/>
        </authorList>
    </citation>
    <scope>NUCLEOTIDE SEQUENCE [LARGE SCALE GENOMIC DNA]</scope>
    <source>
        <strain evidence="1 2">KCTC 19937</strain>
    </source>
</reference>
<dbReference type="EMBL" id="AVPK01000003">
    <property type="protein sequence ID" value="KGN38353.1"/>
    <property type="molecule type" value="Genomic_DNA"/>
</dbReference>
<dbReference type="RefSeq" id="WP_035903895.1">
    <property type="nucleotide sequence ID" value="NZ_AVPK01000003.1"/>
</dbReference>
<dbReference type="Proteomes" id="UP000030011">
    <property type="component" value="Unassembled WGS sequence"/>
</dbReference>
<sequence>MTPEQQEERRRADLATAIKEMTVARMVGLALRDHRRRLGLSQRAYAAMRERSPSVIARLESAAGRFQLDDIVEALDGTGFALALVRCADEQAGESGSPTIVEPSSWSETELLARIRNGSRRFPAHHDTRAVINPPNWWWHREFFVDKGPEPLWYAPRPSPARPDDPTEDAA</sequence>
<dbReference type="eggNOG" id="ENOG50328UV">
    <property type="taxonomic scope" value="Bacteria"/>
</dbReference>
<dbReference type="SUPFAM" id="SSF47413">
    <property type="entry name" value="lambda repressor-like DNA-binding domains"/>
    <property type="match status" value="1"/>
</dbReference>
<dbReference type="OrthoDB" id="4838141at2"/>
<organism evidence="1 2">
    <name type="scientific">Knoellia subterranea KCTC 19937</name>
    <dbReference type="NCBI Taxonomy" id="1385521"/>
    <lineage>
        <taxon>Bacteria</taxon>
        <taxon>Bacillati</taxon>
        <taxon>Actinomycetota</taxon>
        <taxon>Actinomycetes</taxon>
        <taxon>Micrococcales</taxon>
        <taxon>Intrasporangiaceae</taxon>
        <taxon>Knoellia</taxon>
    </lineage>
</organism>
<dbReference type="AlphaFoldDB" id="A0A0A0JMI9"/>
<dbReference type="InterPro" id="IPR010982">
    <property type="entry name" value="Lambda_DNA-bd_dom_sf"/>
</dbReference>
<evidence type="ECO:0000313" key="1">
    <source>
        <dbReference type="EMBL" id="KGN38353.1"/>
    </source>
</evidence>
<protein>
    <submittedName>
        <fullName evidence="1">Uncharacterized protein</fullName>
    </submittedName>
</protein>
<evidence type="ECO:0000313" key="2">
    <source>
        <dbReference type="Proteomes" id="UP000030011"/>
    </source>
</evidence>